<reference evidence="2 5" key="2">
    <citation type="submission" date="2019-07" db="EMBL/GenBank/DDBJ databases">
        <title>Whole genome shotgun sequence of Myxococcus fulvus NBRC 100333.</title>
        <authorList>
            <person name="Hosoyama A."/>
            <person name="Uohara A."/>
            <person name="Ohji S."/>
            <person name="Ichikawa N."/>
        </authorList>
    </citation>
    <scope>NUCLEOTIDE SEQUENCE [LARGE SCALE GENOMIC DNA]</scope>
    <source>
        <strain evidence="2 5">NBRC 100333</strain>
    </source>
</reference>
<evidence type="ECO:0000313" key="3">
    <source>
        <dbReference type="EMBL" id="SET82230.1"/>
    </source>
</evidence>
<dbReference type="Gene3D" id="2.60.40.10">
    <property type="entry name" value="Immunoglobulins"/>
    <property type="match status" value="1"/>
</dbReference>
<feature type="chain" id="PRO_5022826889" description="Endopeptidase" evidence="1">
    <location>
        <begin position="22"/>
        <end position="788"/>
    </location>
</feature>
<keyword evidence="1" id="KW-0732">Signal</keyword>
<dbReference type="RefSeq" id="WP_074952325.1">
    <property type="nucleotide sequence ID" value="NZ_BJXR01000039.1"/>
</dbReference>
<accession>A0A511T8G1</accession>
<dbReference type="InterPro" id="IPR013783">
    <property type="entry name" value="Ig-like_fold"/>
</dbReference>
<reference evidence="3 4" key="1">
    <citation type="submission" date="2016-10" db="EMBL/GenBank/DDBJ databases">
        <authorList>
            <person name="Varghese N."/>
            <person name="Submissions S."/>
        </authorList>
    </citation>
    <scope>NUCLEOTIDE SEQUENCE [LARGE SCALE GENOMIC DNA]</scope>
    <source>
        <strain evidence="3 4">DSM 16525</strain>
    </source>
</reference>
<organism evidence="2 5">
    <name type="scientific">Myxococcus fulvus</name>
    <dbReference type="NCBI Taxonomy" id="33"/>
    <lineage>
        <taxon>Bacteria</taxon>
        <taxon>Pseudomonadati</taxon>
        <taxon>Myxococcota</taxon>
        <taxon>Myxococcia</taxon>
        <taxon>Myxococcales</taxon>
        <taxon>Cystobacterineae</taxon>
        <taxon>Myxococcaceae</taxon>
        <taxon>Myxococcus</taxon>
    </lineage>
</organism>
<dbReference type="AlphaFoldDB" id="A0A511T8G1"/>
<evidence type="ECO:0000313" key="2">
    <source>
        <dbReference type="EMBL" id="GEN10454.1"/>
    </source>
</evidence>
<dbReference type="Proteomes" id="UP000183760">
    <property type="component" value="Unassembled WGS sequence"/>
</dbReference>
<evidence type="ECO:0000313" key="4">
    <source>
        <dbReference type="Proteomes" id="UP000183760"/>
    </source>
</evidence>
<protein>
    <recommendedName>
        <fullName evidence="6">Endopeptidase</fullName>
    </recommendedName>
</protein>
<sequence length="788" mass="82783">MHHVLKSAVCISALLAAPAWAFKPEAPSAPGSLASQAFFKPELTIPSGQLSLEEALPKLSGASARAWDDFFARNGRGFQVYVDAQTGTAANVMGSIPLIPGTGVGNKLTLESVRQQLGRGVARVDAAVVGDLVLRFVDANRAALGVDVLQLGEPRVEQISEHLWQVSIPQQLKGIPVRHGRLAATISHGNLVLMGTESWANVEISPLPLLAAEQAMMAGFERFGIHESPPTFWKQPTLEIVPVARQGAGFGQAYGHQLVWSYGFQQSGAHKRWKVTVEATRGEVLSLEDDNHYFDQSIKGGAFPLTNTESCTSTATCGLSFANTPMPWADTGFPAPDDYTDSAGVFNYVAGTTTTTLNGKYIRIQDNCGAVTASAPGTIDLGGVTTQHDCASPGFSPGNTSASRSSFYELNRIAQIARGWLPTNAWLNGQLTSNMNIVSTCNAFWTGSTVNFFRSGGGCRNTGEIAAVFDHEWGHGMDDNDVAGTLSNSSEAYADIAAIYRLPTSCLGHGFYQTVDQGCGMTPDGTGYNVNEAQTGAPWCASRCSGVRDADWAAQAPNTPATPQNFVCGRCGGGGGPCGRQVHCAASPVRQAAWDLVARDLRAPPFSYDANTANIMGNKLFYQGSGNIGTWHACDCTLGTSSGCGATNGYMQWLAADDDNGNLTDGTPHMSAIHAAFARHNIACTSPARVNAGCAGGPTAAPTLTVTPGVGQANLSWSAVAGATQYWVMKSDGFAACGYGKAKVATITGTTYTDTEVMAGRQHCYSIVPASSNACYAPASTCTCTTPT</sequence>
<evidence type="ECO:0008006" key="6">
    <source>
        <dbReference type="Google" id="ProtNLM"/>
    </source>
</evidence>
<name>A0A511T8G1_MYXFU</name>
<dbReference type="Proteomes" id="UP000321514">
    <property type="component" value="Unassembled WGS sequence"/>
</dbReference>
<dbReference type="EMBL" id="BJXR01000039">
    <property type="protein sequence ID" value="GEN10454.1"/>
    <property type="molecule type" value="Genomic_DNA"/>
</dbReference>
<evidence type="ECO:0000313" key="5">
    <source>
        <dbReference type="Proteomes" id="UP000321514"/>
    </source>
</evidence>
<evidence type="ECO:0000256" key="1">
    <source>
        <dbReference type="SAM" id="SignalP"/>
    </source>
</evidence>
<gene>
    <name evidence="2" type="ORF">MFU01_54910</name>
    <name evidence="3" type="ORF">SAMN05443572_103376</name>
</gene>
<dbReference type="SUPFAM" id="SSF55486">
    <property type="entry name" value="Metalloproteases ('zincins'), catalytic domain"/>
    <property type="match status" value="1"/>
</dbReference>
<keyword evidence="4" id="KW-1185">Reference proteome</keyword>
<feature type="signal peptide" evidence="1">
    <location>
        <begin position="1"/>
        <end position="21"/>
    </location>
</feature>
<comment type="caution">
    <text evidence="2">The sequence shown here is derived from an EMBL/GenBank/DDBJ whole genome shotgun (WGS) entry which is preliminary data.</text>
</comment>
<dbReference type="EMBL" id="FOIB01000003">
    <property type="protein sequence ID" value="SET82230.1"/>
    <property type="molecule type" value="Genomic_DNA"/>
</dbReference>
<proteinExistence type="predicted"/>